<evidence type="ECO:0000313" key="2">
    <source>
        <dbReference type="Proteomes" id="UP000789508"/>
    </source>
</evidence>
<dbReference type="AlphaFoldDB" id="A0A9N9FC88"/>
<dbReference type="Proteomes" id="UP000789508">
    <property type="component" value="Unassembled WGS sequence"/>
</dbReference>
<feature type="non-terminal residue" evidence="1">
    <location>
        <position position="1"/>
    </location>
</feature>
<sequence length="71" mass="8644">KRDRVNYAESLSEVEMDSDYEERPKRKIHLIPQVTLKRFFDKNKIEDEQEIDDLTDFDHAYHNLGTSKMWK</sequence>
<name>A0A9N9FC88_9GLOM</name>
<protein>
    <submittedName>
        <fullName evidence="1">9108_t:CDS:1</fullName>
    </submittedName>
</protein>
<comment type="caution">
    <text evidence="1">The sequence shown here is derived from an EMBL/GenBank/DDBJ whole genome shotgun (WGS) entry which is preliminary data.</text>
</comment>
<reference evidence="1" key="1">
    <citation type="submission" date="2021-06" db="EMBL/GenBank/DDBJ databases">
        <authorList>
            <person name="Kallberg Y."/>
            <person name="Tangrot J."/>
            <person name="Rosling A."/>
        </authorList>
    </citation>
    <scope>NUCLEOTIDE SEQUENCE</scope>
    <source>
        <strain evidence="1">FL130A</strain>
    </source>
</reference>
<gene>
    <name evidence="1" type="ORF">ALEPTO_LOCUS4599</name>
</gene>
<accession>A0A9N9FC88</accession>
<organism evidence="1 2">
    <name type="scientific">Ambispora leptoticha</name>
    <dbReference type="NCBI Taxonomy" id="144679"/>
    <lineage>
        <taxon>Eukaryota</taxon>
        <taxon>Fungi</taxon>
        <taxon>Fungi incertae sedis</taxon>
        <taxon>Mucoromycota</taxon>
        <taxon>Glomeromycotina</taxon>
        <taxon>Glomeromycetes</taxon>
        <taxon>Archaeosporales</taxon>
        <taxon>Ambisporaceae</taxon>
        <taxon>Ambispora</taxon>
    </lineage>
</organism>
<dbReference type="EMBL" id="CAJVPS010001087">
    <property type="protein sequence ID" value="CAG8523699.1"/>
    <property type="molecule type" value="Genomic_DNA"/>
</dbReference>
<keyword evidence="2" id="KW-1185">Reference proteome</keyword>
<evidence type="ECO:0000313" key="1">
    <source>
        <dbReference type="EMBL" id="CAG8523699.1"/>
    </source>
</evidence>
<proteinExistence type="predicted"/>